<sequence length="432" mass="45621">MSTTDAPDCPAFATIYRALNGQLTNLTDSNCCQWSPRNVNCSTIFDKTLKRNISSINQIIFTEKDIAIKGGSMSPLLGQLKSLISLQLRFLGLTGQIPPLPQQFAVLLLEGNQLTGPVPDFQFNVTNVAGLTKPYFNITNNQFGKQQIPASVASVDFSVGLSGSQCPFDTNMCATGPVTSCPGVAFTCQANAVPTTTLTTPTTPPTLNQDPQADTVFGINKNVAYGVAGGIGALLILIVAAFAILGGRKKVNPPSAKSQSVGTNFRANNLSNAYPAPISNSGSHVASSVYQQSPPQLFSPSVLLGQPGAPIQLTGTTSNEYQSPVAQQPRIANYESPSLDYSALPTSNYSTLPSSTLNTNPTSNVLSSSHSNIQPLNYNYPGITSPINSNYLAPKKVCLNCNGKPITHIVSPCNHEIFCAACAELNAEGGIW</sequence>
<dbReference type="Gene3D" id="3.80.10.10">
    <property type="entry name" value="Ribonuclease Inhibitor"/>
    <property type="match status" value="1"/>
</dbReference>
<reference evidence="2" key="1">
    <citation type="submission" date="2020-05" db="EMBL/GenBank/DDBJ databases">
        <title>Phylogenomic resolution of chytrid fungi.</title>
        <authorList>
            <person name="Stajich J.E."/>
            <person name="Amses K."/>
            <person name="Simmons R."/>
            <person name="Seto K."/>
            <person name="Myers J."/>
            <person name="Bonds A."/>
            <person name="Quandt C.A."/>
            <person name="Barry K."/>
            <person name="Liu P."/>
            <person name="Grigoriev I."/>
            <person name="Longcore J.E."/>
            <person name="James T.Y."/>
        </authorList>
    </citation>
    <scope>NUCLEOTIDE SEQUENCE</scope>
    <source>
        <strain evidence="2">PLAUS21</strain>
    </source>
</reference>
<dbReference type="InterPro" id="IPR032675">
    <property type="entry name" value="LRR_dom_sf"/>
</dbReference>
<feature type="transmembrane region" description="Helical" evidence="1">
    <location>
        <begin position="223"/>
        <end position="245"/>
    </location>
</feature>
<gene>
    <name evidence="2" type="ORF">HK103_007586</name>
</gene>
<keyword evidence="1" id="KW-0472">Membrane</keyword>
<keyword evidence="1" id="KW-1133">Transmembrane helix</keyword>
<accession>A0AAD5UCD1</accession>
<name>A0AAD5UCD1_9FUNG</name>
<keyword evidence="1" id="KW-0812">Transmembrane</keyword>
<evidence type="ECO:0000313" key="2">
    <source>
        <dbReference type="EMBL" id="KAJ3253982.1"/>
    </source>
</evidence>
<proteinExistence type="predicted"/>
<organism evidence="2 3">
    <name type="scientific">Boothiomyces macroporosus</name>
    <dbReference type="NCBI Taxonomy" id="261099"/>
    <lineage>
        <taxon>Eukaryota</taxon>
        <taxon>Fungi</taxon>
        <taxon>Fungi incertae sedis</taxon>
        <taxon>Chytridiomycota</taxon>
        <taxon>Chytridiomycota incertae sedis</taxon>
        <taxon>Chytridiomycetes</taxon>
        <taxon>Rhizophydiales</taxon>
        <taxon>Terramycetaceae</taxon>
        <taxon>Boothiomyces</taxon>
    </lineage>
</organism>
<comment type="caution">
    <text evidence="2">The sequence shown here is derived from an EMBL/GenBank/DDBJ whole genome shotgun (WGS) entry which is preliminary data.</text>
</comment>
<dbReference type="SUPFAM" id="SSF52058">
    <property type="entry name" value="L domain-like"/>
    <property type="match status" value="1"/>
</dbReference>
<dbReference type="AlphaFoldDB" id="A0AAD5UCD1"/>
<dbReference type="EMBL" id="JADGKB010000095">
    <property type="protein sequence ID" value="KAJ3253982.1"/>
    <property type="molecule type" value="Genomic_DNA"/>
</dbReference>
<dbReference type="Proteomes" id="UP001210925">
    <property type="component" value="Unassembled WGS sequence"/>
</dbReference>
<keyword evidence="3" id="KW-1185">Reference proteome</keyword>
<evidence type="ECO:0000313" key="3">
    <source>
        <dbReference type="Proteomes" id="UP001210925"/>
    </source>
</evidence>
<evidence type="ECO:0000256" key="1">
    <source>
        <dbReference type="SAM" id="Phobius"/>
    </source>
</evidence>
<protein>
    <submittedName>
        <fullName evidence="2">Uncharacterized protein</fullName>
    </submittedName>
</protein>